<feature type="transmembrane region" description="Helical" evidence="2">
    <location>
        <begin position="202"/>
        <end position="225"/>
    </location>
</feature>
<comment type="caution">
    <text evidence="3">The sequence shown here is derived from an EMBL/GenBank/DDBJ whole genome shotgun (WGS) entry which is preliminary data.</text>
</comment>
<sequence length="354" mass="38706">MTSKIPEAVAPFLSAQLVIVYPFTSLLANIEIKVSFFVYGFYAQLFGTYVYMMCSHQQGNERSNHKLYLSLTVVLFALSTVFVVAYTIEEVYDSITRFTAIRSQNYGPLLKYLTGDAEKTALFAFIYLIPVLLNIVAEYMLIHRCYLVWSSKKQIAIALIVASALTNATGVIAAVLPLVMIGYSDSRIINWALIEVGSDISFAYQVTSLTINSVLTLLTAGRIWWIHRQVSAYGIRTTDTFVGSVSRIILESGSLYPILGVVGLVLNNTTVLPFDFYPLLTLSAGIAPTLIMVRGKLGKNVESLQDQVSDIRFPSQSARQPTSIMSQAPVHSVGNPSTAAVEGAMGGGKESIPV</sequence>
<evidence type="ECO:0000313" key="3">
    <source>
        <dbReference type="EMBL" id="KTB31923.1"/>
    </source>
</evidence>
<accession>A0A0W0F6F5</accession>
<feature type="transmembrane region" description="Helical" evidence="2">
    <location>
        <begin position="36"/>
        <end position="55"/>
    </location>
</feature>
<feature type="transmembrane region" description="Helical" evidence="2">
    <location>
        <begin position="121"/>
        <end position="142"/>
    </location>
</feature>
<evidence type="ECO:0000256" key="2">
    <source>
        <dbReference type="SAM" id="Phobius"/>
    </source>
</evidence>
<feature type="transmembrane region" description="Helical" evidence="2">
    <location>
        <begin position="276"/>
        <end position="293"/>
    </location>
</feature>
<gene>
    <name evidence="3" type="ORF">WG66_15515</name>
</gene>
<keyword evidence="2" id="KW-1133">Transmembrane helix</keyword>
<dbReference type="Proteomes" id="UP000054988">
    <property type="component" value="Unassembled WGS sequence"/>
</dbReference>
<feature type="transmembrane region" description="Helical" evidence="2">
    <location>
        <begin position="154"/>
        <end position="182"/>
    </location>
</feature>
<dbReference type="AlphaFoldDB" id="A0A0W0F6F5"/>
<keyword evidence="2" id="KW-0812">Transmembrane</keyword>
<proteinExistence type="predicted"/>
<keyword evidence="2" id="KW-0472">Membrane</keyword>
<feature type="transmembrane region" description="Helical" evidence="2">
    <location>
        <begin position="12"/>
        <end position="30"/>
    </location>
</feature>
<feature type="compositionally biased region" description="Polar residues" evidence="1">
    <location>
        <begin position="314"/>
        <end position="326"/>
    </location>
</feature>
<feature type="transmembrane region" description="Helical" evidence="2">
    <location>
        <begin position="67"/>
        <end position="88"/>
    </location>
</feature>
<feature type="compositionally biased region" description="Gly residues" evidence="1">
    <location>
        <begin position="344"/>
        <end position="354"/>
    </location>
</feature>
<evidence type="ECO:0008006" key="5">
    <source>
        <dbReference type="Google" id="ProtNLM"/>
    </source>
</evidence>
<feature type="transmembrane region" description="Helical" evidence="2">
    <location>
        <begin position="245"/>
        <end position="264"/>
    </location>
</feature>
<organism evidence="3 4">
    <name type="scientific">Moniliophthora roreri</name>
    <name type="common">Frosty pod rot fungus</name>
    <name type="synonym">Monilia roreri</name>
    <dbReference type="NCBI Taxonomy" id="221103"/>
    <lineage>
        <taxon>Eukaryota</taxon>
        <taxon>Fungi</taxon>
        <taxon>Dikarya</taxon>
        <taxon>Basidiomycota</taxon>
        <taxon>Agaricomycotina</taxon>
        <taxon>Agaricomycetes</taxon>
        <taxon>Agaricomycetidae</taxon>
        <taxon>Agaricales</taxon>
        <taxon>Marasmiineae</taxon>
        <taxon>Marasmiaceae</taxon>
        <taxon>Moniliophthora</taxon>
    </lineage>
</organism>
<reference evidence="3 4" key="1">
    <citation type="submission" date="2015-12" db="EMBL/GenBank/DDBJ databases">
        <title>Draft genome sequence of Moniliophthora roreri, the causal agent of frosty pod rot of cacao.</title>
        <authorList>
            <person name="Aime M.C."/>
            <person name="Diaz-Valderrama J.R."/>
            <person name="Kijpornyongpan T."/>
            <person name="Phillips-Mora W."/>
        </authorList>
    </citation>
    <scope>NUCLEOTIDE SEQUENCE [LARGE SCALE GENOMIC DNA]</scope>
    <source>
        <strain evidence="3 4">MCA 2952</strain>
    </source>
</reference>
<dbReference type="EMBL" id="LATX01002281">
    <property type="protein sequence ID" value="KTB31923.1"/>
    <property type="molecule type" value="Genomic_DNA"/>
</dbReference>
<feature type="region of interest" description="Disordered" evidence="1">
    <location>
        <begin position="314"/>
        <end position="354"/>
    </location>
</feature>
<evidence type="ECO:0000313" key="4">
    <source>
        <dbReference type="Proteomes" id="UP000054988"/>
    </source>
</evidence>
<protein>
    <recommendedName>
        <fullName evidence="5">Serpentine receptor class gamma</fullName>
    </recommendedName>
</protein>
<name>A0A0W0F6F5_MONRR</name>
<evidence type="ECO:0000256" key="1">
    <source>
        <dbReference type="SAM" id="MobiDB-lite"/>
    </source>
</evidence>